<dbReference type="AlphaFoldDB" id="A0A8S0WQU5"/>
<dbReference type="EMBL" id="CACVBS010000038">
    <property type="protein sequence ID" value="CAA7263182.1"/>
    <property type="molecule type" value="Genomic_DNA"/>
</dbReference>
<comment type="caution">
    <text evidence="2">The sequence shown here is derived from an EMBL/GenBank/DDBJ whole genome shotgun (WGS) entry which is preliminary data.</text>
</comment>
<accession>A0A8S0WQU5</accession>
<organism evidence="2 3">
    <name type="scientific">Cyclocybe aegerita</name>
    <name type="common">Black poplar mushroom</name>
    <name type="synonym">Agrocybe aegerita</name>
    <dbReference type="NCBI Taxonomy" id="1973307"/>
    <lineage>
        <taxon>Eukaryota</taxon>
        <taxon>Fungi</taxon>
        <taxon>Dikarya</taxon>
        <taxon>Basidiomycota</taxon>
        <taxon>Agaricomycotina</taxon>
        <taxon>Agaricomycetes</taxon>
        <taxon>Agaricomycetidae</taxon>
        <taxon>Agaricales</taxon>
        <taxon>Agaricineae</taxon>
        <taxon>Bolbitiaceae</taxon>
        <taxon>Cyclocybe</taxon>
    </lineage>
</organism>
<gene>
    <name evidence="2" type="ORF">AAE3_LOCUS5300</name>
</gene>
<dbReference type="SUPFAM" id="SSF57184">
    <property type="entry name" value="Growth factor receptor domain"/>
    <property type="match status" value="1"/>
</dbReference>
<evidence type="ECO:0000259" key="1">
    <source>
        <dbReference type="Pfam" id="PF21671"/>
    </source>
</evidence>
<feature type="domain" description="Protein CPL1-like" evidence="1">
    <location>
        <begin position="297"/>
        <end position="364"/>
    </location>
</feature>
<keyword evidence="3" id="KW-1185">Reference proteome</keyword>
<dbReference type="PANTHER" id="PTHR35192:SF2">
    <property type="entry name" value="APPLE DOMAIN-CONTAINING PROTEIN"/>
    <property type="match status" value="1"/>
</dbReference>
<name>A0A8S0WQU5_CYCAE</name>
<dbReference type="InterPro" id="IPR038955">
    <property type="entry name" value="PriA/CPL1_fungi"/>
</dbReference>
<dbReference type="SMART" id="SM01411">
    <property type="entry name" value="Ephrin_rec_like"/>
    <property type="match status" value="3"/>
</dbReference>
<dbReference type="InterPro" id="IPR009030">
    <property type="entry name" value="Growth_fac_rcpt_cys_sf"/>
</dbReference>
<dbReference type="Pfam" id="PF21671">
    <property type="entry name" value="CPL1-like"/>
    <property type="match status" value="1"/>
</dbReference>
<dbReference type="Gene3D" id="2.10.50.10">
    <property type="entry name" value="Tumor Necrosis Factor Receptor, subunit A, domain 2"/>
    <property type="match status" value="2"/>
</dbReference>
<proteinExistence type="predicted"/>
<protein>
    <recommendedName>
        <fullName evidence="1">Protein CPL1-like domain-containing protein</fullName>
    </recommendedName>
</protein>
<reference evidence="2 3" key="1">
    <citation type="submission" date="2020-01" db="EMBL/GenBank/DDBJ databases">
        <authorList>
            <person name="Gupta K D."/>
        </authorList>
    </citation>
    <scope>NUCLEOTIDE SEQUENCE [LARGE SCALE GENOMIC DNA]</scope>
</reference>
<dbReference type="PANTHER" id="PTHR35192">
    <property type="entry name" value="PROTEIN, PUTATIVE-RELATED"/>
    <property type="match status" value="1"/>
</dbReference>
<sequence>MLEFKNAKEPVCSIVQHFLPLPFHPSRKRSAAMHLLTLLLLPPVFLLASSAHEEPTRTFNDVPLVPRSNDRCSPGTYSSNNGYPPCLSCSAGSYSKEYGVTSCRQARAGYYVSSGGATTETPCPSGNYAKETGRSSCPSCPAGYQCPSDALANPQACSPGRYSKGGLVWCEKCSAGTFNNIQGATGCCNCAAGWFNDQPGNTNCQRCSNQYPYSNPGTGNRNDCSATPGSWAISPTSQQDSSGTCPLSSPFAVVSPKARRRVAHAPLCGRTGQKACPVFGYHWRGGHNGHHQSFASYECVNIDSDLESCGGCVGYSLNGERSPDGGRDCSAIPNVGSVRCHKGQCIIDSCQAGCVLAAGGDLCVPNL</sequence>
<evidence type="ECO:0000313" key="3">
    <source>
        <dbReference type="Proteomes" id="UP000467700"/>
    </source>
</evidence>
<dbReference type="InterPro" id="IPR048661">
    <property type="entry name" value="CPL1-like"/>
</dbReference>
<dbReference type="OrthoDB" id="439917at2759"/>
<evidence type="ECO:0000313" key="2">
    <source>
        <dbReference type="EMBL" id="CAA7263182.1"/>
    </source>
</evidence>
<dbReference type="Proteomes" id="UP000467700">
    <property type="component" value="Unassembled WGS sequence"/>
</dbReference>